<protein>
    <recommendedName>
        <fullName evidence="14">Transmembrane protein 43</fullName>
    </recommendedName>
</protein>
<evidence type="ECO:0000256" key="4">
    <source>
        <dbReference type="ARBA" id="ARBA00006627"/>
    </source>
</evidence>
<feature type="transmembrane region" description="Helical" evidence="11">
    <location>
        <begin position="35"/>
        <end position="58"/>
    </location>
</feature>
<keyword evidence="7 11" id="KW-1133">Transmembrane helix</keyword>
<evidence type="ECO:0000256" key="1">
    <source>
        <dbReference type="ARBA" id="ARBA00004127"/>
    </source>
</evidence>
<dbReference type="eggNOG" id="ENOG502QSR2">
    <property type="taxonomic scope" value="Eukaryota"/>
</dbReference>
<evidence type="ECO:0000256" key="8">
    <source>
        <dbReference type="ARBA" id="ARBA00023136"/>
    </source>
</evidence>
<evidence type="ECO:0000313" key="12">
    <source>
        <dbReference type="EMBL" id="KJE89470.1"/>
    </source>
</evidence>
<dbReference type="Pfam" id="PF07787">
    <property type="entry name" value="TMEM43"/>
    <property type="match status" value="1"/>
</dbReference>
<keyword evidence="13" id="KW-1185">Reference proteome</keyword>
<name>A0A0D2WI47_CAPO3</name>
<comment type="subcellular location">
    <subcellularLocation>
        <location evidence="1">Endomembrane system</location>
        <topology evidence="1">Multi-pass membrane protein</topology>
    </subcellularLocation>
    <subcellularLocation>
        <location evidence="3">Endoplasmic reticulum membrane</location>
    </subcellularLocation>
    <subcellularLocation>
        <location evidence="2">Nucleus envelope</location>
    </subcellularLocation>
</comment>
<dbReference type="RefSeq" id="XP_004365803.2">
    <property type="nucleotide sequence ID" value="XM_004365746.2"/>
</dbReference>
<dbReference type="PANTHER" id="PTHR13416">
    <property type="match status" value="1"/>
</dbReference>
<dbReference type="EMBL" id="KE346360">
    <property type="protein sequence ID" value="KJE89470.1"/>
    <property type="molecule type" value="Genomic_DNA"/>
</dbReference>
<proteinExistence type="inferred from homology"/>
<dbReference type="InterPro" id="IPR012430">
    <property type="entry name" value="TMEM43_fam"/>
</dbReference>
<gene>
    <name evidence="12" type="ORF">CAOG_000932</name>
</gene>
<evidence type="ECO:0000256" key="9">
    <source>
        <dbReference type="ARBA" id="ARBA00023242"/>
    </source>
</evidence>
<dbReference type="Proteomes" id="UP000008743">
    <property type="component" value="Unassembled WGS sequence"/>
</dbReference>
<feature type="transmembrane region" description="Helical" evidence="11">
    <location>
        <begin position="380"/>
        <end position="397"/>
    </location>
</feature>
<feature type="transmembrane region" description="Helical" evidence="11">
    <location>
        <begin position="352"/>
        <end position="374"/>
    </location>
</feature>
<reference evidence="13" key="1">
    <citation type="submission" date="2011-02" db="EMBL/GenBank/DDBJ databases">
        <title>The Genome Sequence of Capsaspora owczarzaki ATCC 30864.</title>
        <authorList>
            <person name="Russ C."/>
            <person name="Cuomo C."/>
            <person name="Burger G."/>
            <person name="Gray M.W."/>
            <person name="Holland P.W.H."/>
            <person name="King N."/>
            <person name="Lang F.B.F."/>
            <person name="Roger A.J."/>
            <person name="Ruiz-Trillo I."/>
            <person name="Young S.K."/>
            <person name="Zeng Q."/>
            <person name="Gargeya S."/>
            <person name="Alvarado L."/>
            <person name="Berlin A."/>
            <person name="Chapman S.B."/>
            <person name="Chen Z."/>
            <person name="Freedman E."/>
            <person name="Gellesch M."/>
            <person name="Goldberg J."/>
            <person name="Griggs A."/>
            <person name="Gujja S."/>
            <person name="Heilman E."/>
            <person name="Heiman D."/>
            <person name="Howarth C."/>
            <person name="Mehta T."/>
            <person name="Neiman D."/>
            <person name="Pearson M."/>
            <person name="Roberts A."/>
            <person name="Saif S."/>
            <person name="Shea T."/>
            <person name="Shenoy N."/>
            <person name="Sisk P."/>
            <person name="Stolte C."/>
            <person name="Sykes S."/>
            <person name="White J."/>
            <person name="Yandava C."/>
            <person name="Haas B."/>
            <person name="Nusbaum C."/>
            <person name="Birren B."/>
        </authorList>
    </citation>
    <scope>NUCLEOTIDE SEQUENCE</scope>
    <source>
        <strain evidence="13">ATCC 30864</strain>
    </source>
</reference>
<sequence length="428" mass="47179">MSMSQSGGGGGYGGSSGYSHTRTTFRQDQGFFSRVGNSLGGIVFGTLLIAGACFLLFWNEGNTVHMAQALDEGLRKVVALASSERESTHTDGSLVYLTGLLHAASNVADAAFGISIQAARLERTVEMYQWVETTTTHRFNEPGGTREEISYYYEKHWRSDLVSHRTFDNPFGHENPSDFAFPSRSFTADKVAVGRYQLSSSLIDQIVDWHTVDLTHHTQIPSTNGKSVFVQDGSLYIVQHRGDLQAGDLRIRFRYAGNTDKHASPSSVSVIARQSGKRLEPYLSHGHTLEFLVSGVRSAEDILSAEQAKNVVQSWAFRFVGWLLMFFGFAAATSIVGVLVDWIPIVRTIVGFGVLLINLTLATSLSFVVIALGWIRYRPLVGGLLLLLAIGIPFVLGKMRGPKTVQPQQQQPYQQAPQAQQFQPPKYE</sequence>
<dbReference type="PhylomeDB" id="A0A0D2WI47"/>
<evidence type="ECO:0000256" key="11">
    <source>
        <dbReference type="SAM" id="Phobius"/>
    </source>
</evidence>
<dbReference type="OrthoDB" id="410725at2759"/>
<evidence type="ECO:0000256" key="5">
    <source>
        <dbReference type="ARBA" id="ARBA00022692"/>
    </source>
</evidence>
<dbReference type="GO" id="GO:0006629">
    <property type="term" value="P:lipid metabolic process"/>
    <property type="evidence" value="ECO:0007669"/>
    <property type="project" value="TreeGrafter"/>
</dbReference>
<evidence type="ECO:0000313" key="13">
    <source>
        <dbReference type="Proteomes" id="UP000008743"/>
    </source>
</evidence>
<keyword evidence="5 11" id="KW-0812">Transmembrane</keyword>
<comment type="similarity">
    <text evidence="4">Belongs to the TMEM43 family.</text>
</comment>
<evidence type="ECO:0000256" key="7">
    <source>
        <dbReference type="ARBA" id="ARBA00022989"/>
    </source>
</evidence>
<keyword evidence="9" id="KW-0539">Nucleus</keyword>
<organism evidence="12 13">
    <name type="scientific">Capsaspora owczarzaki (strain ATCC 30864)</name>
    <dbReference type="NCBI Taxonomy" id="595528"/>
    <lineage>
        <taxon>Eukaryota</taxon>
        <taxon>Filasterea</taxon>
        <taxon>Capsaspora</taxon>
    </lineage>
</organism>
<keyword evidence="8 11" id="KW-0472">Membrane</keyword>
<dbReference type="AlphaFoldDB" id="A0A0D2WI47"/>
<feature type="compositionally biased region" description="Low complexity" evidence="10">
    <location>
        <begin position="406"/>
        <end position="428"/>
    </location>
</feature>
<evidence type="ECO:0000256" key="2">
    <source>
        <dbReference type="ARBA" id="ARBA00004259"/>
    </source>
</evidence>
<dbReference type="PANTHER" id="PTHR13416:SF2">
    <property type="entry name" value="TRANSMEMBRANE PROTEIN 43"/>
    <property type="match status" value="1"/>
</dbReference>
<dbReference type="GO" id="GO:0005789">
    <property type="term" value="C:endoplasmic reticulum membrane"/>
    <property type="evidence" value="ECO:0007669"/>
    <property type="project" value="UniProtKB-SubCell"/>
</dbReference>
<dbReference type="GO" id="GO:0071763">
    <property type="term" value="P:nuclear membrane organization"/>
    <property type="evidence" value="ECO:0007669"/>
    <property type="project" value="TreeGrafter"/>
</dbReference>
<dbReference type="GO" id="GO:0005637">
    <property type="term" value="C:nuclear inner membrane"/>
    <property type="evidence" value="ECO:0007669"/>
    <property type="project" value="TreeGrafter"/>
</dbReference>
<keyword evidence="6" id="KW-0256">Endoplasmic reticulum</keyword>
<evidence type="ECO:0000256" key="6">
    <source>
        <dbReference type="ARBA" id="ARBA00022824"/>
    </source>
</evidence>
<evidence type="ECO:0008006" key="14">
    <source>
        <dbReference type="Google" id="ProtNLM"/>
    </source>
</evidence>
<feature type="region of interest" description="Disordered" evidence="10">
    <location>
        <begin position="405"/>
        <end position="428"/>
    </location>
</feature>
<dbReference type="InParanoid" id="A0A0D2WI47"/>
<evidence type="ECO:0000256" key="10">
    <source>
        <dbReference type="SAM" id="MobiDB-lite"/>
    </source>
</evidence>
<evidence type="ECO:0000256" key="3">
    <source>
        <dbReference type="ARBA" id="ARBA00004586"/>
    </source>
</evidence>
<accession>A0A0D2WI47</accession>
<feature type="transmembrane region" description="Helical" evidence="11">
    <location>
        <begin position="319"/>
        <end position="340"/>
    </location>
</feature>